<keyword evidence="2" id="KW-1133">Transmembrane helix</keyword>
<dbReference type="InterPro" id="IPR001627">
    <property type="entry name" value="Semap_dom"/>
</dbReference>
<dbReference type="Proteomes" id="UP000165444">
    <property type="component" value="Segment"/>
</dbReference>
<proteinExistence type="predicted"/>
<accession>Q0N7W1</accession>
<gene>
    <name evidence="4" type="ORF">VARV_CNG70_227_154</name>
    <name evidence="6" type="ORF">VARV_CNG70_46_154</name>
    <name evidence="5" type="ORF">VARV_TAN65_kem_154</name>
</gene>
<dbReference type="SUPFAM" id="SSF101912">
    <property type="entry name" value="Sema domain"/>
    <property type="match status" value="1"/>
</dbReference>
<sequence>MIYLYTADNVIPKDGLQGAFVDKDGTYDKVYILFTVTIGSKRIVKIPYIAQMCLNDECGPSSLSSHRWSTLLKVELECDIDGKSYSQINHSKTIKQIMIRYYMYSLIVLFQVRIMYLFYEYH</sequence>
<feature type="transmembrane region" description="Helical" evidence="2">
    <location>
        <begin position="101"/>
        <end position="119"/>
    </location>
</feature>
<dbReference type="InterPro" id="IPR036352">
    <property type="entry name" value="Semap_dom_sf"/>
</dbReference>
<feature type="domain" description="Sema" evidence="3">
    <location>
        <begin position="1"/>
        <end position="122"/>
    </location>
</feature>
<keyword evidence="2" id="KW-0812">Transmembrane</keyword>
<evidence type="ECO:0000313" key="4">
    <source>
        <dbReference type="EMBL" id="ABF24316.1"/>
    </source>
</evidence>
<dbReference type="Proteomes" id="UP000170428">
    <property type="component" value="Segment"/>
</dbReference>
<protein>
    <submittedName>
        <fullName evidence="5">Semaphorin-like protein</fullName>
    </submittedName>
</protein>
<name>Q0N7W1_VARV</name>
<dbReference type="Proteomes" id="UP000170050">
    <property type="component" value="Segment"/>
</dbReference>
<evidence type="ECO:0000313" key="8">
    <source>
        <dbReference type="Proteomes" id="UP000170050"/>
    </source>
</evidence>
<evidence type="ECO:0000313" key="7">
    <source>
        <dbReference type="Proteomes" id="UP000165444"/>
    </source>
</evidence>
<dbReference type="EMBL" id="DQ441423">
    <property type="protein sequence ID" value="ABF24316.1"/>
    <property type="molecule type" value="Genomic_DNA"/>
</dbReference>
<evidence type="ECO:0000256" key="1">
    <source>
        <dbReference type="PROSITE-ProRule" id="PRU00352"/>
    </source>
</evidence>
<evidence type="ECO:0000256" key="2">
    <source>
        <dbReference type="SAM" id="Phobius"/>
    </source>
</evidence>
<evidence type="ECO:0000313" key="6">
    <source>
        <dbReference type="EMBL" id="ABG43926.1"/>
    </source>
</evidence>
<dbReference type="EMBL" id="DQ437583">
    <property type="protein sequence ID" value="ABG43926.1"/>
    <property type="molecule type" value="Genomic_DNA"/>
</dbReference>
<dbReference type="PROSITE" id="PS51004">
    <property type="entry name" value="SEMA"/>
    <property type="match status" value="1"/>
</dbReference>
<dbReference type="EMBL" id="DQ441443">
    <property type="protein sequence ID" value="ABF28336.1"/>
    <property type="molecule type" value="Genomic_DNA"/>
</dbReference>
<evidence type="ECO:0000259" key="3">
    <source>
        <dbReference type="PROSITE" id="PS51004"/>
    </source>
</evidence>
<organism evidence="5 8">
    <name type="scientific">Variola virus</name>
    <dbReference type="NCBI Taxonomy" id="10255"/>
    <lineage>
        <taxon>Viruses</taxon>
        <taxon>Varidnaviria</taxon>
        <taxon>Bamfordvirae</taxon>
        <taxon>Nucleocytoviricota</taxon>
        <taxon>Pokkesviricetes</taxon>
        <taxon>Chitovirales</taxon>
        <taxon>Poxviridae</taxon>
        <taxon>Chordopoxvirinae</taxon>
        <taxon>Orthopoxvirus</taxon>
        <taxon>Orthopoxvirus variola</taxon>
    </lineage>
</organism>
<reference evidence="7 8" key="1">
    <citation type="journal article" date="2006" name="Science">
        <title>Genome sequence diversity and clues to the evolution of variola (smallpox) virus.</title>
        <authorList>
            <person name="Esposito J.J."/>
            <person name="Sammons S.A."/>
            <person name="Frace A.M."/>
            <person name="Osborne J.D."/>
            <person name="Olsen-Rasmussen M."/>
            <person name="Zhang M."/>
            <person name="Govil D."/>
            <person name="Damon I.K."/>
            <person name="Kline R."/>
            <person name="Laker M."/>
            <person name="Li Y."/>
            <person name="Smith G.L."/>
            <person name="Meyer H."/>
            <person name="LeDuc J.W."/>
            <person name="Wohlhueter R.M."/>
        </authorList>
    </citation>
    <scope>NUCLEOTIDE SEQUENCE [LARGE SCALE GENOMIC DNA]</scope>
    <source>
        <strain evidence="6">Congo 1970 v70-46 Kinshasa</strain>
        <strain evidence="4">Congo 9 1970</strain>
        <strain evidence="5">Tanzania 1965 kembula</strain>
    </source>
</reference>
<comment type="caution">
    <text evidence="1">Lacks conserved residue(s) required for the propagation of feature annotation.</text>
</comment>
<dbReference type="Gene3D" id="2.130.10.10">
    <property type="entry name" value="YVTN repeat-like/Quinoprotein amine dehydrogenase"/>
    <property type="match status" value="1"/>
</dbReference>
<keyword evidence="2" id="KW-0472">Membrane</keyword>
<organismHost>
    <name type="scientific">Homo sapiens</name>
    <name type="common">Human</name>
    <dbReference type="NCBI Taxonomy" id="9606"/>
</organismHost>
<evidence type="ECO:0000313" key="5">
    <source>
        <dbReference type="EMBL" id="ABF28336.1"/>
    </source>
</evidence>
<dbReference type="InterPro" id="IPR015943">
    <property type="entry name" value="WD40/YVTN_repeat-like_dom_sf"/>
</dbReference>